<comment type="caution">
    <text evidence="4">The sequence shown here is derived from an EMBL/GenBank/DDBJ whole genome shotgun (WGS) entry which is preliminary data.</text>
</comment>
<name>A0A2S9GXA8_9BURK</name>
<dbReference type="AlphaFoldDB" id="A0A2S9GXA8"/>
<dbReference type="NCBIfam" id="TIGR01262">
    <property type="entry name" value="maiA"/>
    <property type="match status" value="1"/>
</dbReference>
<accession>A0A2S9GXA8</accession>
<dbReference type="InterPro" id="IPR005955">
    <property type="entry name" value="GST_Zeta"/>
</dbReference>
<dbReference type="SFLD" id="SFLDS00019">
    <property type="entry name" value="Glutathione_Transferase_(cytos"/>
    <property type="match status" value="1"/>
</dbReference>
<dbReference type="InterPro" id="IPR040079">
    <property type="entry name" value="Glutathione_S-Trfase"/>
</dbReference>
<dbReference type="EMBL" id="PUGF01000014">
    <property type="protein sequence ID" value="PRC92296.1"/>
    <property type="molecule type" value="Genomic_DNA"/>
</dbReference>
<feature type="domain" description="GST N-terminal" evidence="2">
    <location>
        <begin position="1"/>
        <end position="82"/>
    </location>
</feature>
<dbReference type="PANTHER" id="PTHR42673">
    <property type="entry name" value="MALEYLACETOACETATE ISOMERASE"/>
    <property type="match status" value="1"/>
</dbReference>
<dbReference type="OrthoDB" id="509852at2"/>
<proteinExistence type="inferred from homology"/>
<reference evidence="4 5" key="1">
    <citation type="submission" date="2018-02" db="EMBL/GenBank/DDBJ databases">
        <title>Solimicrobium silvestre gen. nov., sp. nov., isolated from alpine forest soil.</title>
        <authorList>
            <person name="Margesin R."/>
            <person name="Albuquerque L."/>
            <person name="Zhang D.-C."/>
            <person name="Froufe H.J.C."/>
            <person name="Severino R."/>
            <person name="Roxo I."/>
            <person name="Egas C."/>
            <person name="Da Costa M.S."/>
        </authorList>
    </citation>
    <scope>NUCLEOTIDE SEQUENCE [LARGE SCALE GENOMIC DNA]</scope>
    <source>
        <strain evidence="4 5">S20-91</strain>
    </source>
</reference>
<dbReference type="PROSITE" id="PS50404">
    <property type="entry name" value="GST_NTER"/>
    <property type="match status" value="1"/>
</dbReference>
<dbReference type="InterPro" id="IPR034330">
    <property type="entry name" value="GST_Zeta_C"/>
</dbReference>
<dbReference type="PROSITE" id="PS50405">
    <property type="entry name" value="GST_CTER"/>
    <property type="match status" value="1"/>
</dbReference>
<dbReference type="GO" id="GO:0004364">
    <property type="term" value="F:glutathione transferase activity"/>
    <property type="evidence" value="ECO:0007669"/>
    <property type="project" value="TreeGrafter"/>
</dbReference>
<dbReference type="InterPro" id="IPR004045">
    <property type="entry name" value="Glutathione_S-Trfase_N"/>
</dbReference>
<evidence type="ECO:0000313" key="4">
    <source>
        <dbReference type="EMBL" id="PRC92296.1"/>
    </source>
</evidence>
<evidence type="ECO:0000259" key="3">
    <source>
        <dbReference type="PROSITE" id="PS50405"/>
    </source>
</evidence>
<comment type="similarity">
    <text evidence="1">Belongs to the GST superfamily. Zeta family.</text>
</comment>
<dbReference type="InterPro" id="IPR010987">
    <property type="entry name" value="Glutathione-S-Trfase_C-like"/>
</dbReference>
<gene>
    <name evidence="4" type="ORF">S2091_2955</name>
</gene>
<dbReference type="Gene3D" id="3.40.30.10">
    <property type="entry name" value="Glutaredoxin"/>
    <property type="match status" value="1"/>
</dbReference>
<evidence type="ECO:0000259" key="2">
    <source>
        <dbReference type="PROSITE" id="PS50404"/>
    </source>
</evidence>
<dbReference type="RefSeq" id="WP_105532704.1">
    <property type="nucleotide sequence ID" value="NZ_PUGF01000014.1"/>
</dbReference>
<dbReference type="Gene3D" id="1.20.1050.10">
    <property type="match status" value="1"/>
</dbReference>
<protein>
    <submittedName>
        <fullName evidence="4">MaiA: maleylacetoacetate isomerase</fullName>
    </submittedName>
</protein>
<keyword evidence="5" id="KW-1185">Reference proteome</keyword>
<dbReference type="InterPro" id="IPR034333">
    <property type="entry name" value="GST_Zeta_N"/>
</dbReference>
<dbReference type="CDD" id="cd03191">
    <property type="entry name" value="GST_C_Zeta"/>
    <property type="match status" value="1"/>
</dbReference>
<dbReference type="InterPro" id="IPR036249">
    <property type="entry name" value="Thioredoxin-like_sf"/>
</dbReference>
<dbReference type="SUPFAM" id="SSF47616">
    <property type="entry name" value="GST C-terminal domain-like"/>
    <property type="match status" value="1"/>
</dbReference>
<dbReference type="Pfam" id="PF13410">
    <property type="entry name" value="GST_C_2"/>
    <property type="match status" value="1"/>
</dbReference>
<sequence>MKLYSYFRSSASFRVRIVLNLKQLPYDYDAVHLVKQGGAQHTPAYLALNPMGAVPSLDDDGKVLTQSMAMCEYLEELHPQPALLPVDAFERAWVRSVCNLVACDIHPVNNLRILKYLTGPLALTEEQKTAWYHHWIAQGFTALEKLVAQKAGTYCCGDEPSLADAFVVPQIWNAARFACPMEDYPTLRRIYENAMLLPAFEQAAPAAQPDAE</sequence>
<dbReference type="InterPro" id="IPR036282">
    <property type="entry name" value="Glutathione-S-Trfase_C_sf"/>
</dbReference>
<dbReference type="SFLD" id="SFLDG00358">
    <property type="entry name" value="Main_(cytGST)"/>
    <property type="match status" value="1"/>
</dbReference>
<feature type="domain" description="GST C-terminal" evidence="3">
    <location>
        <begin position="87"/>
        <end position="212"/>
    </location>
</feature>
<dbReference type="GO" id="GO:0006749">
    <property type="term" value="P:glutathione metabolic process"/>
    <property type="evidence" value="ECO:0007669"/>
    <property type="project" value="TreeGrafter"/>
</dbReference>
<dbReference type="Proteomes" id="UP000237839">
    <property type="component" value="Unassembled WGS sequence"/>
</dbReference>
<dbReference type="SUPFAM" id="SSF52833">
    <property type="entry name" value="Thioredoxin-like"/>
    <property type="match status" value="1"/>
</dbReference>
<evidence type="ECO:0000313" key="5">
    <source>
        <dbReference type="Proteomes" id="UP000237839"/>
    </source>
</evidence>
<dbReference type="GO" id="GO:0005737">
    <property type="term" value="C:cytoplasm"/>
    <property type="evidence" value="ECO:0007669"/>
    <property type="project" value="InterPro"/>
</dbReference>
<dbReference type="FunFam" id="1.20.1050.10:FF:000017">
    <property type="entry name" value="Maleylacetoacetate isomerase"/>
    <property type="match status" value="1"/>
</dbReference>
<dbReference type="GO" id="GO:0006559">
    <property type="term" value="P:L-phenylalanine catabolic process"/>
    <property type="evidence" value="ECO:0007669"/>
    <property type="project" value="TreeGrafter"/>
</dbReference>
<organism evidence="4 5">
    <name type="scientific">Solimicrobium silvestre</name>
    <dbReference type="NCBI Taxonomy" id="2099400"/>
    <lineage>
        <taxon>Bacteria</taxon>
        <taxon>Pseudomonadati</taxon>
        <taxon>Pseudomonadota</taxon>
        <taxon>Betaproteobacteria</taxon>
        <taxon>Burkholderiales</taxon>
        <taxon>Oxalobacteraceae</taxon>
        <taxon>Solimicrobium</taxon>
    </lineage>
</organism>
<dbReference type="CDD" id="cd03042">
    <property type="entry name" value="GST_N_Zeta"/>
    <property type="match status" value="1"/>
</dbReference>
<dbReference type="Pfam" id="PF13417">
    <property type="entry name" value="GST_N_3"/>
    <property type="match status" value="1"/>
</dbReference>
<dbReference type="GO" id="GO:0016034">
    <property type="term" value="F:maleylacetoacetate isomerase activity"/>
    <property type="evidence" value="ECO:0007669"/>
    <property type="project" value="TreeGrafter"/>
</dbReference>
<dbReference type="PANTHER" id="PTHR42673:SF4">
    <property type="entry name" value="MALEYLACETOACETATE ISOMERASE"/>
    <property type="match status" value="1"/>
</dbReference>
<keyword evidence="4" id="KW-0413">Isomerase</keyword>
<evidence type="ECO:0000256" key="1">
    <source>
        <dbReference type="ARBA" id="ARBA00010007"/>
    </source>
</evidence>